<dbReference type="InterPro" id="IPR035906">
    <property type="entry name" value="MetI-like_sf"/>
</dbReference>
<dbReference type="SUPFAM" id="SSF161098">
    <property type="entry name" value="MetI-like"/>
    <property type="match status" value="1"/>
</dbReference>
<keyword evidence="2" id="KW-0813">Transport</keyword>
<feature type="domain" description="ABC transmembrane type-1" evidence="8">
    <location>
        <begin position="71"/>
        <end position="283"/>
    </location>
</feature>
<keyword evidence="5 7" id="KW-1133">Transmembrane helix</keyword>
<dbReference type="AlphaFoldDB" id="A0A6J6BE02"/>
<dbReference type="Gene3D" id="1.10.3720.10">
    <property type="entry name" value="MetI-like"/>
    <property type="match status" value="1"/>
</dbReference>
<evidence type="ECO:0000256" key="6">
    <source>
        <dbReference type="ARBA" id="ARBA00023136"/>
    </source>
</evidence>
<feature type="transmembrane region" description="Helical" evidence="7">
    <location>
        <begin position="75"/>
        <end position="96"/>
    </location>
</feature>
<evidence type="ECO:0000313" key="9">
    <source>
        <dbReference type="EMBL" id="CAB4537212.1"/>
    </source>
</evidence>
<evidence type="ECO:0000259" key="8">
    <source>
        <dbReference type="PROSITE" id="PS50928"/>
    </source>
</evidence>
<organism evidence="9">
    <name type="scientific">freshwater metagenome</name>
    <dbReference type="NCBI Taxonomy" id="449393"/>
    <lineage>
        <taxon>unclassified sequences</taxon>
        <taxon>metagenomes</taxon>
        <taxon>ecological metagenomes</taxon>
    </lineage>
</organism>
<gene>
    <name evidence="9" type="ORF">UFOPK1412_00456</name>
</gene>
<dbReference type="InterPro" id="IPR000515">
    <property type="entry name" value="MetI-like"/>
</dbReference>
<dbReference type="PANTHER" id="PTHR43005:SF1">
    <property type="entry name" value="SPERMIDINE_PUTRESCINE TRANSPORT SYSTEM PERMEASE PROTEIN"/>
    <property type="match status" value="1"/>
</dbReference>
<dbReference type="PROSITE" id="PS50928">
    <property type="entry name" value="ABC_TM1"/>
    <property type="match status" value="1"/>
</dbReference>
<dbReference type="GO" id="GO:0005886">
    <property type="term" value="C:plasma membrane"/>
    <property type="evidence" value="ECO:0007669"/>
    <property type="project" value="UniProtKB-SubCell"/>
</dbReference>
<sequence>MSVTFNKERKVAGWLLSAPLLLMLAALLIWPVYLGVKTSFTHDVLSEFATYGAGFENYKNLIHQPNFWLSLRFTLLYAFIATVAEVILGFALALLFDRVFPGKRVLFSLMLVPIMIAPSLMAVMYRLILNENIGIIPGFLQRIGINFSIFDQHNVFASLIVLDLLEFTAFTFLLSYSALQNMPSEIYEAAAIDGANARQVLTRVVLPMLKPAIAIIFLLRILDSIRTFDSVFILTGGGPGTTTQTVGIYIYKTAFIYGDFGLAASAAVVLVLLLAPFMPSIIKQFNLNQGGGK</sequence>
<keyword evidence="6 7" id="KW-0472">Membrane</keyword>
<evidence type="ECO:0000256" key="1">
    <source>
        <dbReference type="ARBA" id="ARBA00004651"/>
    </source>
</evidence>
<dbReference type="GO" id="GO:0055085">
    <property type="term" value="P:transmembrane transport"/>
    <property type="evidence" value="ECO:0007669"/>
    <property type="project" value="InterPro"/>
</dbReference>
<feature type="transmembrane region" description="Helical" evidence="7">
    <location>
        <begin position="155"/>
        <end position="179"/>
    </location>
</feature>
<feature type="transmembrane region" description="Helical" evidence="7">
    <location>
        <begin position="254"/>
        <end position="275"/>
    </location>
</feature>
<comment type="subcellular location">
    <subcellularLocation>
        <location evidence="1">Cell membrane</location>
        <topology evidence="1">Multi-pass membrane protein</topology>
    </subcellularLocation>
</comment>
<keyword evidence="4 7" id="KW-0812">Transmembrane</keyword>
<feature type="transmembrane region" description="Helical" evidence="7">
    <location>
        <begin position="200"/>
        <end position="222"/>
    </location>
</feature>
<dbReference type="PANTHER" id="PTHR43005">
    <property type="entry name" value="BLR7065 PROTEIN"/>
    <property type="match status" value="1"/>
</dbReference>
<protein>
    <submittedName>
        <fullName evidence="9">Unannotated protein</fullName>
    </submittedName>
</protein>
<evidence type="ECO:0000256" key="3">
    <source>
        <dbReference type="ARBA" id="ARBA00022475"/>
    </source>
</evidence>
<dbReference type="CDD" id="cd06261">
    <property type="entry name" value="TM_PBP2"/>
    <property type="match status" value="1"/>
</dbReference>
<reference evidence="9" key="1">
    <citation type="submission" date="2020-05" db="EMBL/GenBank/DDBJ databases">
        <authorList>
            <person name="Chiriac C."/>
            <person name="Salcher M."/>
            <person name="Ghai R."/>
            <person name="Kavagutti S V."/>
        </authorList>
    </citation>
    <scope>NUCLEOTIDE SEQUENCE</scope>
</reference>
<dbReference type="Pfam" id="PF00528">
    <property type="entry name" value="BPD_transp_1"/>
    <property type="match status" value="1"/>
</dbReference>
<dbReference type="EMBL" id="CAEZSI010000043">
    <property type="protein sequence ID" value="CAB4537212.1"/>
    <property type="molecule type" value="Genomic_DNA"/>
</dbReference>
<evidence type="ECO:0000256" key="7">
    <source>
        <dbReference type="SAM" id="Phobius"/>
    </source>
</evidence>
<proteinExistence type="predicted"/>
<keyword evidence="3" id="KW-1003">Cell membrane</keyword>
<name>A0A6J6BE02_9ZZZZ</name>
<feature type="transmembrane region" description="Helical" evidence="7">
    <location>
        <begin position="12"/>
        <end position="33"/>
    </location>
</feature>
<evidence type="ECO:0000256" key="4">
    <source>
        <dbReference type="ARBA" id="ARBA00022692"/>
    </source>
</evidence>
<accession>A0A6J6BE02</accession>
<evidence type="ECO:0000256" key="5">
    <source>
        <dbReference type="ARBA" id="ARBA00022989"/>
    </source>
</evidence>
<evidence type="ECO:0000256" key="2">
    <source>
        <dbReference type="ARBA" id="ARBA00022448"/>
    </source>
</evidence>
<feature type="transmembrane region" description="Helical" evidence="7">
    <location>
        <begin position="105"/>
        <end position="128"/>
    </location>
</feature>